<organism evidence="1 2">
    <name type="scientific">Candidatus Lumbricidiphila eiseniae</name>
    <dbReference type="NCBI Taxonomy" id="1969409"/>
    <lineage>
        <taxon>Bacteria</taxon>
        <taxon>Bacillati</taxon>
        <taxon>Actinomycetota</taxon>
        <taxon>Actinomycetes</taxon>
        <taxon>Micrococcales</taxon>
        <taxon>Microbacteriaceae</taxon>
        <taxon>Candidatus Lumbricidiphila</taxon>
    </lineage>
</organism>
<evidence type="ECO:0000313" key="1">
    <source>
        <dbReference type="EMBL" id="PDQ34970.1"/>
    </source>
</evidence>
<name>A0A2A6FQL9_9MICO</name>
<dbReference type="AlphaFoldDB" id="A0A2A6FQL9"/>
<reference evidence="2" key="1">
    <citation type="submission" date="2017-03" db="EMBL/GenBank/DDBJ databases">
        <authorList>
            <person name="Lund M.B."/>
        </authorList>
    </citation>
    <scope>NUCLEOTIDE SEQUENCE [LARGE SCALE GENOMIC DNA]</scope>
</reference>
<accession>A0A2A6FQL9</accession>
<protein>
    <submittedName>
        <fullName evidence="1">Uncharacterized protein</fullName>
    </submittedName>
</protein>
<sequence>MSVGQGRVSLGGTIVRDVGTGATSVMAAVGSYAGKPVIAAAVNCATDSSDGVDQVVLWDKSFKVLGSFEVNAIATSSTGSSIHSISAAVDGGFDVRWRAVNSDEERCCGMKSAEVNLQWDGRSIVAGSPTIYDGSQVIVKMVEAVYADRPVGADIAEPDAVAALKNLRAGGATLDIPSLRCKIMWAYIEDSDGNRLPPPNVGFAPGTHGRYCVIPSAAPALLPGQDPLEIPTSSLYGAIFFVNYLGWNHYRITEAGRAPLDGV</sequence>
<dbReference type="EMBL" id="NAEP01000042">
    <property type="protein sequence ID" value="PDQ34970.1"/>
    <property type="molecule type" value="Genomic_DNA"/>
</dbReference>
<gene>
    <name evidence="1" type="ORF">B5766_08245</name>
</gene>
<dbReference type="Proteomes" id="UP000219994">
    <property type="component" value="Unassembled WGS sequence"/>
</dbReference>
<evidence type="ECO:0000313" key="2">
    <source>
        <dbReference type="Proteomes" id="UP000219994"/>
    </source>
</evidence>
<proteinExistence type="predicted"/>
<comment type="caution">
    <text evidence="1">The sequence shown here is derived from an EMBL/GenBank/DDBJ whole genome shotgun (WGS) entry which is preliminary data.</text>
</comment>